<name>A0AAU9D6V8_9BACT</name>
<dbReference type="RefSeq" id="WP_338391819.1">
    <property type="nucleotide sequence ID" value="NZ_AP025314.1"/>
</dbReference>
<dbReference type="KEGG" id="fax:FUAX_26810"/>
<proteinExistence type="predicted"/>
<evidence type="ECO:0008006" key="3">
    <source>
        <dbReference type="Google" id="ProtNLM"/>
    </source>
</evidence>
<reference evidence="1 2" key="1">
    <citation type="submission" date="2021-12" db="EMBL/GenBank/DDBJ databases">
        <title>Genome sequencing of bacteria with rrn-lacking chromosome and rrn-plasmid.</title>
        <authorList>
            <person name="Anda M."/>
            <person name="Iwasaki W."/>
        </authorList>
    </citation>
    <scope>NUCLEOTIDE SEQUENCE [LARGE SCALE GENOMIC DNA]</scope>
    <source>
        <strain evidence="1 2">DSM 100852</strain>
    </source>
</reference>
<keyword evidence="2" id="KW-1185">Reference proteome</keyword>
<protein>
    <recommendedName>
        <fullName evidence="3">DUF2283 domain-containing protein</fullName>
    </recommendedName>
</protein>
<dbReference type="AlphaFoldDB" id="A0AAU9D6V8"/>
<evidence type="ECO:0000313" key="1">
    <source>
        <dbReference type="EMBL" id="BDD10249.1"/>
    </source>
</evidence>
<evidence type="ECO:0000313" key="2">
    <source>
        <dbReference type="Proteomes" id="UP001348817"/>
    </source>
</evidence>
<organism evidence="1 2">
    <name type="scientific">Fulvitalea axinellae</name>
    <dbReference type="NCBI Taxonomy" id="1182444"/>
    <lineage>
        <taxon>Bacteria</taxon>
        <taxon>Pseudomonadati</taxon>
        <taxon>Bacteroidota</taxon>
        <taxon>Cytophagia</taxon>
        <taxon>Cytophagales</taxon>
        <taxon>Persicobacteraceae</taxon>
        <taxon>Fulvitalea</taxon>
    </lineage>
</organism>
<accession>A0AAU9D6V8</accession>
<dbReference type="EMBL" id="AP025314">
    <property type="protein sequence ID" value="BDD10249.1"/>
    <property type="molecule type" value="Genomic_DNA"/>
</dbReference>
<sequence length="78" mass="9172">MQNKNIVHRYFKKELGDYTIIVQVDPETFMGLELIKHPDGKLEKTKMTFDEDIYEDLKVDEFEETNGLAFNLYLKGLA</sequence>
<gene>
    <name evidence="1" type="ORF">FUAX_26810</name>
</gene>
<dbReference type="Proteomes" id="UP001348817">
    <property type="component" value="Chromosome"/>
</dbReference>